<evidence type="ECO:0000256" key="1">
    <source>
        <dbReference type="ARBA" id="ARBA00004651"/>
    </source>
</evidence>
<accession>A0ABP7XFP5</accession>
<protein>
    <recommendedName>
        <fullName evidence="7">PLD phosphodiesterase domain-containing protein</fullName>
    </recommendedName>
</protein>
<dbReference type="EMBL" id="BAABCW010000003">
    <property type="protein sequence ID" value="GAA4112375.1"/>
    <property type="molecule type" value="Genomic_DNA"/>
</dbReference>
<dbReference type="Gene3D" id="3.30.870.10">
    <property type="entry name" value="Endonuclease Chain A"/>
    <property type="match status" value="1"/>
</dbReference>
<keyword evidence="5 6" id="KW-0472">Membrane</keyword>
<proteinExistence type="predicted"/>
<feature type="transmembrane region" description="Helical" evidence="6">
    <location>
        <begin position="7"/>
        <end position="26"/>
    </location>
</feature>
<evidence type="ECO:0000256" key="3">
    <source>
        <dbReference type="ARBA" id="ARBA00022692"/>
    </source>
</evidence>
<dbReference type="Pfam" id="PF13091">
    <property type="entry name" value="PLDc_2"/>
    <property type="match status" value="1"/>
</dbReference>
<evidence type="ECO:0000313" key="9">
    <source>
        <dbReference type="Proteomes" id="UP001500459"/>
    </source>
</evidence>
<dbReference type="PANTHER" id="PTHR21248">
    <property type="entry name" value="CARDIOLIPIN SYNTHASE"/>
    <property type="match status" value="1"/>
</dbReference>
<keyword evidence="9" id="KW-1185">Reference proteome</keyword>
<evidence type="ECO:0000259" key="7">
    <source>
        <dbReference type="PROSITE" id="PS50035"/>
    </source>
</evidence>
<keyword evidence="4 6" id="KW-1133">Transmembrane helix</keyword>
<dbReference type="SUPFAM" id="SSF56024">
    <property type="entry name" value="Phospholipase D/nuclease"/>
    <property type="match status" value="1"/>
</dbReference>
<evidence type="ECO:0000256" key="5">
    <source>
        <dbReference type="ARBA" id="ARBA00023136"/>
    </source>
</evidence>
<reference evidence="9" key="1">
    <citation type="journal article" date="2019" name="Int. J. Syst. Evol. Microbiol.">
        <title>The Global Catalogue of Microorganisms (GCM) 10K type strain sequencing project: providing services to taxonomists for standard genome sequencing and annotation.</title>
        <authorList>
            <consortium name="The Broad Institute Genomics Platform"/>
            <consortium name="The Broad Institute Genome Sequencing Center for Infectious Disease"/>
            <person name="Wu L."/>
            <person name="Ma J."/>
        </authorList>
    </citation>
    <scope>NUCLEOTIDE SEQUENCE [LARGE SCALE GENOMIC DNA]</scope>
    <source>
        <strain evidence="9">JCM 17106</strain>
    </source>
</reference>
<gene>
    <name evidence="8" type="ORF">GCM10022393_10790</name>
</gene>
<dbReference type="InterPro" id="IPR027379">
    <property type="entry name" value="CLS_N"/>
</dbReference>
<keyword evidence="3 6" id="KW-0812">Transmembrane</keyword>
<keyword evidence="2" id="KW-1003">Cell membrane</keyword>
<evidence type="ECO:0000256" key="2">
    <source>
        <dbReference type="ARBA" id="ARBA00022475"/>
    </source>
</evidence>
<comment type="caution">
    <text evidence="8">The sequence shown here is derived from an EMBL/GenBank/DDBJ whole genome shotgun (WGS) entry which is preliminary data.</text>
</comment>
<feature type="transmembrane region" description="Helical" evidence="6">
    <location>
        <begin position="32"/>
        <end position="52"/>
    </location>
</feature>
<dbReference type="PANTHER" id="PTHR21248:SF22">
    <property type="entry name" value="PHOSPHOLIPASE D"/>
    <property type="match status" value="1"/>
</dbReference>
<dbReference type="InterPro" id="IPR025202">
    <property type="entry name" value="PLD-like_dom"/>
</dbReference>
<evidence type="ECO:0000256" key="6">
    <source>
        <dbReference type="SAM" id="Phobius"/>
    </source>
</evidence>
<name>A0ABP7XFP5_9FLAO</name>
<dbReference type="RefSeq" id="WP_344925417.1">
    <property type="nucleotide sequence ID" value="NZ_BAABCW010000003.1"/>
</dbReference>
<evidence type="ECO:0000256" key="4">
    <source>
        <dbReference type="ARBA" id="ARBA00022989"/>
    </source>
</evidence>
<comment type="subcellular location">
    <subcellularLocation>
        <location evidence="1">Cell membrane</location>
        <topology evidence="1">Multi-pass membrane protein</topology>
    </subcellularLocation>
</comment>
<feature type="domain" description="PLD phosphodiesterase" evidence="7">
    <location>
        <begin position="209"/>
        <end position="236"/>
    </location>
</feature>
<dbReference type="InterPro" id="IPR001736">
    <property type="entry name" value="PLipase_D/transphosphatidylase"/>
</dbReference>
<dbReference type="PROSITE" id="PS50035">
    <property type="entry name" value="PLD"/>
    <property type="match status" value="1"/>
</dbReference>
<dbReference type="Pfam" id="PF13396">
    <property type="entry name" value="PLDc_N"/>
    <property type="match status" value="1"/>
</dbReference>
<evidence type="ECO:0000313" key="8">
    <source>
        <dbReference type="EMBL" id="GAA4112375.1"/>
    </source>
</evidence>
<sequence length="270" mass="31138">MIYIIFFTLYFLIALLIIFQLILYGARPTKTLAWLLAIFTIPIGGILLYIILGRNRRKQKLYGREKFEEITEYLKKIENQHTPVTSIEYNEHNKLIHMITKNCGSAPSTENNVTLLKNGYATFIAIFNALQAAKHFIHLEYYIFEEGKLADELLELFKHKVKDGVMIRILYDGIGSRSLSRTYIKKLKKIGVEIYSFLPIRFGQFLSSVNYRNHRKIIVIDNKIAFTGGINVSDKYVIGDPTLGIWHDMHLQIEGPAVYSLQAIFLKTGI</sequence>
<dbReference type="Proteomes" id="UP001500459">
    <property type="component" value="Unassembled WGS sequence"/>
</dbReference>
<dbReference type="CDD" id="cd09110">
    <property type="entry name" value="PLDc_CLS_1"/>
    <property type="match status" value="1"/>
</dbReference>
<organism evidence="8 9">
    <name type="scientific">Aquimarina addita</name>
    <dbReference type="NCBI Taxonomy" id="870485"/>
    <lineage>
        <taxon>Bacteria</taxon>
        <taxon>Pseudomonadati</taxon>
        <taxon>Bacteroidota</taxon>
        <taxon>Flavobacteriia</taxon>
        <taxon>Flavobacteriales</taxon>
        <taxon>Flavobacteriaceae</taxon>
        <taxon>Aquimarina</taxon>
    </lineage>
</organism>
<dbReference type="SMART" id="SM00155">
    <property type="entry name" value="PLDc"/>
    <property type="match status" value="1"/>
</dbReference>